<dbReference type="OrthoDB" id="9930493at2"/>
<organism evidence="1 2">
    <name type="scientific">Mogibacterium diversum</name>
    <dbReference type="NCBI Taxonomy" id="114527"/>
    <lineage>
        <taxon>Bacteria</taxon>
        <taxon>Bacillati</taxon>
        <taxon>Bacillota</taxon>
        <taxon>Clostridia</taxon>
        <taxon>Peptostreptococcales</taxon>
        <taxon>Anaerovoracaceae</taxon>
        <taxon>Mogibacterium</taxon>
    </lineage>
</organism>
<evidence type="ECO:0000313" key="2">
    <source>
        <dbReference type="Proteomes" id="UP000237883"/>
    </source>
</evidence>
<dbReference type="GeneID" id="78391535"/>
<dbReference type="KEGG" id="mdv:C5Q96_04585"/>
<dbReference type="EMBL" id="CP027228">
    <property type="protein sequence ID" value="AVM48158.1"/>
    <property type="molecule type" value="Genomic_DNA"/>
</dbReference>
<dbReference type="RefSeq" id="WP_106057232.1">
    <property type="nucleotide sequence ID" value="NZ_CAUUYG010000004.1"/>
</dbReference>
<protein>
    <recommendedName>
        <fullName evidence="3">TIGR04197 family type VII secretion effector</fullName>
    </recommendedName>
</protein>
<accession>A0A2S0L4D9</accession>
<keyword evidence="2" id="KW-1185">Reference proteome</keyword>
<evidence type="ECO:0000313" key="1">
    <source>
        <dbReference type="EMBL" id="AVM48158.1"/>
    </source>
</evidence>
<proteinExistence type="predicted"/>
<sequence>MSTDIKLDDSYEKFLKKNNSSVSLNVSLSFENDDYSHLSVKSNMNDIKNMLSQIYCKYQDIARVDASNFAKLGRQFKELDEEIARDLNNSN</sequence>
<dbReference type="AlphaFoldDB" id="A0A2S0L4D9"/>
<evidence type="ECO:0008006" key="3">
    <source>
        <dbReference type="Google" id="ProtNLM"/>
    </source>
</evidence>
<name>A0A2S0L4D9_9FIRM</name>
<reference evidence="2" key="1">
    <citation type="submission" date="2018-02" db="EMBL/GenBank/DDBJ databases">
        <authorList>
            <person name="Holder M.E."/>
            <person name="Ajami N.J."/>
            <person name="Petrosino J.F."/>
        </authorList>
    </citation>
    <scope>NUCLEOTIDE SEQUENCE [LARGE SCALE GENOMIC DNA]</scope>
    <source>
        <strain evidence="2">CCUG 47132</strain>
    </source>
</reference>
<gene>
    <name evidence="1" type="ORF">C5Q96_04585</name>
</gene>
<dbReference type="Proteomes" id="UP000237883">
    <property type="component" value="Chromosome"/>
</dbReference>